<dbReference type="AlphaFoldDB" id="A0A2P7S186"/>
<sequence>MNDGIYSYLVDSDDVIGTNVYDSEGEHIGKVERLVLRKIDGRVAHAVLTFGGVWGLGADYYPIPWSELQYNDDLDGFQIQLTQDQIENGPKYDPKVDYDWSSENDRRINEYYGVADR</sequence>
<dbReference type="Proteomes" id="UP000240653">
    <property type="component" value="Unassembled WGS sequence"/>
</dbReference>
<proteinExistence type="predicted"/>
<dbReference type="SUPFAM" id="SSF50346">
    <property type="entry name" value="PRC-barrel domain"/>
    <property type="match status" value="1"/>
</dbReference>
<dbReference type="PANTHER" id="PTHR36505:SF1">
    <property type="entry name" value="BLR1072 PROTEIN"/>
    <property type="match status" value="1"/>
</dbReference>
<protein>
    <submittedName>
        <fullName evidence="2">Photosystem reaction center subunit H</fullName>
    </submittedName>
</protein>
<organism evidence="2 3">
    <name type="scientific">Pseudaminobacter soli</name>
    <name type="common">ex Li et al. 2025</name>
    <dbReference type="NCBI Taxonomy" id="1295366"/>
    <lineage>
        <taxon>Bacteria</taxon>
        <taxon>Pseudomonadati</taxon>
        <taxon>Pseudomonadota</taxon>
        <taxon>Alphaproteobacteria</taxon>
        <taxon>Hyphomicrobiales</taxon>
        <taxon>Phyllobacteriaceae</taxon>
        <taxon>Pseudaminobacter</taxon>
    </lineage>
</organism>
<dbReference type="PANTHER" id="PTHR36505">
    <property type="entry name" value="BLR1072 PROTEIN"/>
    <property type="match status" value="1"/>
</dbReference>
<dbReference type="InterPro" id="IPR011033">
    <property type="entry name" value="PRC_barrel-like_sf"/>
</dbReference>
<accession>A0A2P7S186</accession>
<comment type="caution">
    <text evidence="2">The sequence shown here is derived from an EMBL/GenBank/DDBJ whole genome shotgun (WGS) entry which is preliminary data.</text>
</comment>
<evidence type="ECO:0000313" key="2">
    <source>
        <dbReference type="EMBL" id="PSJ56220.1"/>
    </source>
</evidence>
<dbReference type="RefSeq" id="WP_106726704.1">
    <property type="nucleotide sequence ID" value="NZ_PXYL01000019.1"/>
</dbReference>
<dbReference type="OrthoDB" id="7274881at2"/>
<gene>
    <name evidence="2" type="ORF">C7I85_24885</name>
</gene>
<evidence type="ECO:0000259" key="1">
    <source>
        <dbReference type="Pfam" id="PF05239"/>
    </source>
</evidence>
<dbReference type="Gene3D" id="2.30.30.240">
    <property type="entry name" value="PRC-barrel domain"/>
    <property type="match status" value="1"/>
</dbReference>
<dbReference type="InterPro" id="IPR027275">
    <property type="entry name" value="PRC-brl_dom"/>
</dbReference>
<evidence type="ECO:0000313" key="3">
    <source>
        <dbReference type="Proteomes" id="UP000240653"/>
    </source>
</evidence>
<dbReference type="Pfam" id="PF05239">
    <property type="entry name" value="PRC"/>
    <property type="match status" value="1"/>
</dbReference>
<name>A0A2P7S186_9HYPH</name>
<dbReference type="EMBL" id="PXYL01000019">
    <property type="protein sequence ID" value="PSJ56220.1"/>
    <property type="molecule type" value="Genomic_DNA"/>
</dbReference>
<feature type="domain" description="PRC-barrel" evidence="1">
    <location>
        <begin position="13"/>
        <end position="85"/>
    </location>
</feature>
<keyword evidence="3" id="KW-1185">Reference proteome</keyword>
<reference evidence="2 3" key="1">
    <citation type="submission" date="2018-03" db="EMBL/GenBank/DDBJ databases">
        <title>The draft genome of Mesorhizobium soli JCM 19897.</title>
        <authorList>
            <person name="Li L."/>
            <person name="Liu L."/>
            <person name="Liang L."/>
            <person name="Wang T."/>
            <person name="Zhang X."/>
        </authorList>
    </citation>
    <scope>NUCLEOTIDE SEQUENCE [LARGE SCALE GENOMIC DNA]</scope>
    <source>
        <strain evidence="2 3">JCM 19897</strain>
    </source>
</reference>